<evidence type="ECO:0000256" key="3">
    <source>
        <dbReference type="ARBA" id="ARBA00023237"/>
    </source>
</evidence>
<name>A0A6C0U4L8_9GAMM</name>
<organism evidence="5 6">
    <name type="scientific">Kineobactrum salinum</name>
    <dbReference type="NCBI Taxonomy" id="2708301"/>
    <lineage>
        <taxon>Bacteria</taxon>
        <taxon>Pseudomonadati</taxon>
        <taxon>Pseudomonadota</taxon>
        <taxon>Gammaproteobacteria</taxon>
        <taxon>Cellvibrionales</taxon>
        <taxon>Halieaceae</taxon>
        <taxon>Kineobactrum</taxon>
    </lineage>
</organism>
<dbReference type="EMBL" id="CP048711">
    <property type="protein sequence ID" value="QIB66369.1"/>
    <property type="molecule type" value="Genomic_DNA"/>
</dbReference>
<evidence type="ECO:0000313" key="6">
    <source>
        <dbReference type="Proteomes" id="UP000477680"/>
    </source>
</evidence>
<feature type="compositionally biased region" description="Polar residues" evidence="4">
    <location>
        <begin position="344"/>
        <end position="358"/>
    </location>
</feature>
<dbReference type="GO" id="GO:0009279">
    <property type="term" value="C:cell outer membrane"/>
    <property type="evidence" value="ECO:0007669"/>
    <property type="project" value="UniProtKB-SubCell"/>
</dbReference>
<proteinExistence type="predicted"/>
<accession>A0A6C0U4L8</accession>
<sequence>MAGQYNGLQDQGFSLLGKLDWRRFTAGDSHWQVQLSDPGLDTREGTVRWGVRDRLQISASFDSQYQQRNDSGLTPFRGDSLLQLPGNWSGGRTTGDWTELAEALQPFDRSLERNNYELALETRLSPRWQLQSALRYSTRKGTGDTGAAIYSDAAAGDAVLLPAPVDHRSFDADTTLSYSGTRLHLQGSIVWSDFDNRDQSLRWHNPYIAWAGSGAGAVADDQSPTDAFSLPAVEGALSLAPDNQHGSARLAGHYLFGPRLRLQFDGSYGLTEQDQELMPYSANPGLQLEQALPRDSFSGKVATTAAKVRLQWQPHRQLELKLAYRLRDRDYRPPATATAMFPGTTRTRSGPSSPFTTPVTTCAATGSNLRRATACRTAASSA</sequence>
<protein>
    <submittedName>
        <fullName evidence="5">MtrB/PioB family outer membrane beta-barrel protein</fullName>
    </submittedName>
</protein>
<feature type="region of interest" description="Disordered" evidence="4">
    <location>
        <begin position="335"/>
        <end position="358"/>
    </location>
</feature>
<dbReference type="InterPro" id="IPR036942">
    <property type="entry name" value="Beta-barrel_TonB_sf"/>
</dbReference>
<comment type="subcellular location">
    <subcellularLocation>
        <location evidence="1">Cell outer membrane</location>
    </subcellularLocation>
</comment>
<keyword evidence="2" id="KW-0472">Membrane</keyword>
<dbReference type="Gene3D" id="2.40.170.20">
    <property type="entry name" value="TonB-dependent receptor, beta-barrel domain"/>
    <property type="match status" value="1"/>
</dbReference>
<dbReference type="Pfam" id="PF11854">
    <property type="entry name" value="MtrB_PioB"/>
    <property type="match status" value="1"/>
</dbReference>
<dbReference type="InterPro" id="IPR020016">
    <property type="entry name" value="Decahaem-assoc_OM_MtrB/PioB"/>
</dbReference>
<dbReference type="RefSeq" id="WP_163495803.1">
    <property type="nucleotide sequence ID" value="NZ_CP048711.1"/>
</dbReference>
<reference evidence="5 6" key="1">
    <citation type="submission" date="2020-02" db="EMBL/GenBank/DDBJ databases">
        <title>Genome sequencing for Kineobactrum sp. M2.</title>
        <authorList>
            <person name="Park S.-J."/>
        </authorList>
    </citation>
    <scope>NUCLEOTIDE SEQUENCE [LARGE SCALE GENOMIC DNA]</scope>
    <source>
        <strain evidence="5 6">M2</strain>
    </source>
</reference>
<keyword evidence="3" id="KW-0998">Cell outer membrane</keyword>
<keyword evidence="6" id="KW-1185">Reference proteome</keyword>
<evidence type="ECO:0000313" key="5">
    <source>
        <dbReference type="EMBL" id="QIB66369.1"/>
    </source>
</evidence>
<gene>
    <name evidence="5" type="ORF">G3T16_14170</name>
</gene>
<dbReference type="KEGG" id="kim:G3T16_14170"/>
<evidence type="ECO:0000256" key="1">
    <source>
        <dbReference type="ARBA" id="ARBA00004442"/>
    </source>
</evidence>
<evidence type="ECO:0000256" key="4">
    <source>
        <dbReference type="SAM" id="MobiDB-lite"/>
    </source>
</evidence>
<dbReference type="AlphaFoldDB" id="A0A6C0U4L8"/>
<dbReference type="Proteomes" id="UP000477680">
    <property type="component" value="Chromosome"/>
</dbReference>
<evidence type="ECO:0000256" key="2">
    <source>
        <dbReference type="ARBA" id="ARBA00023136"/>
    </source>
</evidence>
<dbReference type="SUPFAM" id="SSF56935">
    <property type="entry name" value="Porins"/>
    <property type="match status" value="1"/>
</dbReference>